<feature type="transmembrane region" description="Helical" evidence="2">
    <location>
        <begin position="157"/>
        <end position="180"/>
    </location>
</feature>
<dbReference type="AlphaFoldDB" id="A0A0G1WR77"/>
<dbReference type="Proteomes" id="UP000034201">
    <property type="component" value="Unassembled WGS sequence"/>
</dbReference>
<reference evidence="3 4" key="1">
    <citation type="journal article" date="2015" name="Nature">
        <title>rRNA introns, odd ribosomes, and small enigmatic genomes across a large radiation of phyla.</title>
        <authorList>
            <person name="Brown C.T."/>
            <person name="Hug L.A."/>
            <person name="Thomas B.C."/>
            <person name="Sharon I."/>
            <person name="Castelle C.J."/>
            <person name="Singh A."/>
            <person name="Wilkins M.J."/>
            <person name="Williams K.H."/>
            <person name="Banfield J.F."/>
        </authorList>
    </citation>
    <scope>NUCLEOTIDE SEQUENCE [LARGE SCALE GENOMIC DNA]</scope>
</reference>
<name>A0A0G1WR77_9BACT</name>
<proteinExistence type="predicted"/>
<keyword evidence="2" id="KW-0472">Membrane</keyword>
<dbReference type="EMBL" id="LCQQ01000008">
    <property type="protein sequence ID" value="KKW21358.1"/>
    <property type="molecule type" value="Genomic_DNA"/>
</dbReference>
<keyword evidence="2" id="KW-1133">Transmembrane helix</keyword>
<feature type="region of interest" description="Disordered" evidence="1">
    <location>
        <begin position="1"/>
        <end position="34"/>
    </location>
</feature>
<comment type="caution">
    <text evidence="3">The sequence shown here is derived from an EMBL/GenBank/DDBJ whole genome shotgun (WGS) entry which is preliminary data.</text>
</comment>
<feature type="compositionally biased region" description="Basic and acidic residues" evidence="1">
    <location>
        <begin position="85"/>
        <end position="103"/>
    </location>
</feature>
<keyword evidence="2" id="KW-0812">Transmembrane</keyword>
<organism evidence="3 4">
    <name type="scientific">Candidatus Adlerbacteria bacterium GW2011_GWC1_50_9</name>
    <dbReference type="NCBI Taxonomy" id="1618608"/>
    <lineage>
        <taxon>Bacteria</taxon>
        <taxon>Candidatus Adleribacteriota</taxon>
    </lineage>
</organism>
<feature type="compositionally biased region" description="Basic and acidic residues" evidence="1">
    <location>
        <begin position="17"/>
        <end position="34"/>
    </location>
</feature>
<evidence type="ECO:0000256" key="1">
    <source>
        <dbReference type="SAM" id="MobiDB-lite"/>
    </source>
</evidence>
<gene>
    <name evidence="3" type="ORF">UY61_C0008G0010</name>
</gene>
<protein>
    <recommendedName>
        <fullName evidence="5">Baseplate protein J-like domain-containing protein</fullName>
    </recommendedName>
</protein>
<evidence type="ECO:0008006" key="5">
    <source>
        <dbReference type="Google" id="ProtNLM"/>
    </source>
</evidence>
<evidence type="ECO:0000313" key="3">
    <source>
        <dbReference type="EMBL" id="KKW21358.1"/>
    </source>
</evidence>
<accession>A0A0G1WR77</accession>
<evidence type="ECO:0000256" key="2">
    <source>
        <dbReference type="SAM" id="Phobius"/>
    </source>
</evidence>
<feature type="region of interest" description="Disordered" evidence="1">
    <location>
        <begin position="68"/>
        <end position="103"/>
    </location>
</feature>
<sequence>MPRIKGQSDGIRKRGAQHPEHTISLAGKKETGDAEKVFLRREEPKSEPAIVKRDTSFISPIKKEEAIPREIFPEMTSKPTVRESSPPERTKSVQVSKSEEATRAPVEEIKEPIIGEDKVSSWFFRKKPGAPKAQDDFYTSAGLSEEEQEEKKKRQSLFRGILVGGGSLFIILILLSTVFARVTVSVNPKIETVEIQDVTVVFDTTVASSLPKQKILPAAKLEFSKTVLQEFEATGKKTADFKARGTVKIYNAFNSSPQPLVSKTRFLSGNGVLYRLLASITIPAAKIESGKVVPQFVEAELVADLPGDRGNISGEVKLVIPGFQGTPKYSGFYAIAPSGFSGGAEGERIVVTKEDRTRASEEVTKQVYAELEKESSVKVPPDFTVVDALREIEIVKVDVPPADTAVDRFTASTDAVLRLIVFRQEDVVSFLRGLVTGQDQTREIVPDSIELTYTARSIDFVKGRAEVVIRGSIQTRAVISESDIVNAIKGRSASEVKEFLEARTDVASSDVSFFPPWLLGVPGSAEKVRIRYE</sequence>
<evidence type="ECO:0000313" key="4">
    <source>
        <dbReference type="Proteomes" id="UP000034201"/>
    </source>
</evidence>